<keyword evidence="4" id="KW-1185">Reference proteome</keyword>
<reference evidence="4 5" key="1">
    <citation type="submission" date="2015-11" db="EMBL/GenBank/DDBJ databases">
        <title>Expanding the genomic diversity of Burkholderia species for the development of highly accurate diagnostics.</title>
        <authorList>
            <person name="Sahl J."/>
            <person name="Keim P."/>
            <person name="Wagner D."/>
        </authorList>
    </citation>
    <scope>NUCLEOTIDE SEQUENCE [LARGE SCALE GENOMIC DNA]</scope>
    <source>
        <strain evidence="2 4">MSMB1301WGS</strain>
        <strain evidence="3 5">MSMB793WGS</strain>
    </source>
</reference>
<evidence type="ECO:0000313" key="3">
    <source>
        <dbReference type="EMBL" id="KWN06385.1"/>
    </source>
</evidence>
<dbReference type="EMBL" id="LPLZ01000074">
    <property type="protein sequence ID" value="KWN06385.1"/>
    <property type="molecule type" value="Genomic_DNA"/>
</dbReference>
<dbReference type="Proteomes" id="UP000062317">
    <property type="component" value="Unassembled WGS sequence"/>
</dbReference>
<comment type="caution">
    <text evidence="3">The sequence shown here is derived from an EMBL/GenBank/DDBJ whole genome shotgun (WGS) entry which is preliminary data.</text>
</comment>
<dbReference type="NCBIfam" id="TIGR02742">
    <property type="entry name" value="TrbC_Ftype"/>
    <property type="match status" value="1"/>
</dbReference>
<protein>
    <recommendedName>
        <fullName evidence="6">Type-F conjugative transfer system pilin assembly protein TrbC</fullName>
    </recommendedName>
</protein>
<keyword evidence="1" id="KW-0732">Signal</keyword>
<evidence type="ECO:0008006" key="6">
    <source>
        <dbReference type="Google" id="ProtNLM"/>
    </source>
</evidence>
<name>A0A125BPN0_9BURK</name>
<evidence type="ECO:0000256" key="1">
    <source>
        <dbReference type="SAM" id="SignalP"/>
    </source>
</evidence>
<dbReference type="InterPro" id="IPR019106">
    <property type="entry name" value="T4SS_TrbC"/>
</dbReference>
<feature type="signal peptide" evidence="1">
    <location>
        <begin position="1"/>
        <end position="29"/>
    </location>
</feature>
<evidence type="ECO:0000313" key="5">
    <source>
        <dbReference type="Proteomes" id="UP000068016"/>
    </source>
</evidence>
<organism evidence="3 5">
    <name type="scientific">Burkholderia territorii</name>
    <dbReference type="NCBI Taxonomy" id="1503055"/>
    <lineage>
        <taxon>Bacteria</taxon>
        <taxon>Pseudomonadati</taxon>
        <taxon>Pseudomonadota</taxon>
        <taxon>Betaproteobacteria</taxon>
        <taxon>Burkholderiales</taxon>
        <taxon>Burkholderiaceae</taxon>
        <taxon>Burkholderia</taxon>
        <taxon>Burkholderia cepacia complex</taxon>
    </lineage>
</organism>
<dbReference type="InterPro" id="IPR014113">
    <property type="entry name" value="T4SS_TrbC_subgr"/>
</dbReference>
<proteinExistence type="predicted"/>
<feature type="chain" id="PRO_5007443031" description="Type-F conjugative transfer system pilin assembly protein TrbC" evidence="1">
    <location>
        <begin position="30"/>
        <end position="263"/>
    </location>
</feature>
<dbReference type="Proteomes" id="UP000068016">
    <property type="component" value="Unassembled WGS sequence"/>
</dbReference>
<accession>A0A125BPN0</accession>
<evidence type="ECO:0000313" key="2">
    <source>
        <dbReference type="EMBL" id="KVV40872.1"/>
    </source>
</evidence>
<evidence type="ECO:0000313" key="4">
    <source>
        <dbReference type="Proteomes" id="UP000062317"/>
    </source>
</evidence>
<dbReference type="AlphaFoldDB" id="A0A125BPN0"/>
<gene>
    <name evidence="2" type="ORF">WT27_13165</name>
    <name evidence="3" type="ORF">WT83_27260</name>
</gene>
<sequence>MDETMNSKRTTLLLATAGVVLLGASIAFAQTYTVPDAQDVKREQDRVRQQMSGVDAAKRPVTIDEGAVAAERKKDIGALLNEAADRASHPVVPPMAPDVRVLSGPAGAIDPASIAKQYYQVEKNLDEDSPKAMVMVSFSMPTESLKRIAIQAGKAHIPLVLRGIPGDISREGWQQLAAKLQPLKNLGADVYIHPVWFQRYKVDAVPTFVVAPNAKEGCDDGQCESGYVSIAGDVTLDFALERIRDKGGPAAKVAQDYLKTLGG</sequence>
<dbReference type="Pfam" id="PF09673">
    <property type="entry name" value="TrbC_Ftype"/>
    <property type="match status" value="1"/>
</dbReference>
<dbReference type="EMBL" id="LPEQ01000113">
    <property type="protein sequence ID" value="KVV40872.1"/>
    <property type="molecule type" value="Genomic_DNA"/>
</dbReference>